<evidence type="ECO:0000256" key="1">
    <source>
        <dbReference type="ARBA" id="ARBA00007125"/>
    </source>
</evidence>
<dbReference type="InterPro" id="IPR003695">
    <property type="entry name" value="Ppx_GppA_N"/>
</dbReference>
<feature type="domain" description="Ppx/GppA phosphatase C-terminal" evidence="3">
    <location>
        <begin position="320"/>
        <end position="475"/>
    </location>
</feature>
<organism evidence="5 6">
    <name type="scientific">Aerococcus urinae</name>
    <dbReference type="NCBI Taxonomy" id="1376"/>
    <lineage>
        <taxon>Bacteria</taxon>
        <taxon>Bacillati</taxon>
        <taxon>Bacillota</taxon>
        <taxon>Bacilli</taxon>
        <taxon>Lactobacillales</taxon>
        <taxon>Aerococcaceae</taxon>
        <taxon>Aerococcus</taxon>
    </lineage>
</organism>
<gene>
    <name evidence="5" type="ORF">I6G68_03870</name>
    <name evidence="4" type="ORF">ODY43_07530</name>
</gene>
<dbReference type="SUPFAM" id="SSF53067">
    <property type="entry name" value="Actin-like ATPase domain"/>
    <property type="match status" value="2"/>
</dbReference>
<dbReference type="RefSeq" id="WP_060778556.1">
    <property type="nucleotide sequence ID" value="NZ_CAJHLF010000007.1"/>
</dbReference>
<evidence type="ECO:0000313" key="6">
    <source>
        <dbReference type="Proteomes" id="UP000594771"/>
    </source>
</evidence>
<evidence type="ECO:0000313" key="7">
    <source>
        <dbReference type="Proteomes" id="UP001069145"/>
    </source>
</evidence>
<dbReference type="GeneID" id="35767302"/>
<dbReference type="Proteomes" id="UP001069145">
    <property type="component" value="Unassembled WGS sequence"/>
</dbReference>
<dbReference type="CDD" id="cd24052">
    <property type="entry name" value="ASKHA_NBD_HpPPX-GppA-like"/>
    <property type="match status" value="1"/>
</dbReference>
<dbReference type="OrthoDB" id="9807195at2"/>
<dbReference type="AlphaFoldDB" id="A0A0X8FF37"/>
<comment type="similarity">
    <text evidence="1">Belongs to the GppA/Ppx family.</text>
</comment>
<dbReference type="Proteomes" id="UP000594771">
    <property type="component" value="Chromosome"/>
</dbReference>
<feature type="domain" description="Ppx/GppA phosphatase N-terminal" evidence="2">
    <location>
        <begin position="51"/>
        <end position="308"/>
    </location>
</feature>
<evidence type="ECO:0000259" key="3">
    <source>
        <dbReference type="Pfam" id="PF21447"/>
    </source>
</evidence>
<dbReference type="InterPro" id="IPR048950">
    <property type="entry name" value="Ppx_GppA_C"/>
</dbReference>
<evidence type="ECO:0000313" key="4">
    <source>
        <dbReference type="EMBL" id="MCY3053837.1"/>
    </source>
</evidence>
<dbReference type="Pfam" id="PF21447">
    <property type="entry name" value="Ppx-GppA_III"/>
    <property type="match status" value="1"/>
</dbReference>
<dbReference type="Pfam" id="PF02541">
    <property type="entry name" value="Ppx-GppA"/>
    <property type="match status" value="1"/>
</dbReference>
<dbReference type="InterPro" id="IPR050273">
    <property type="entry name" value="GppA/Ppx_hydrolase"/>
</dbReference>
<proteinExistence type="inferred from homology"/>
<dbReference type="GO" id="GO:0006357">
    <property type="term" value="P:regulation of transcription by RNA polymerase II"/>
    <property type="evidence" value="ECO:0007669"/>
    <property type="project" value="TreeGrafter"/>
</dbReference>
<dbReference type="Gene3D" id="1.10.3210.10">
    <property type="entry name" value="Hypothetical protein af1432"/>
    <property type="match status" value="1"/>
</dbReference>
<evidence type="ECO:0000259" key="2">
    <source>
        <dbReference type="Pfam" id="PF02541"/>
    </source>
</evidence>
<dbReference type="SUPFAM" id="SSF109604">
    <property type="entry name" value="HD-domain/PDEase-like"/>
    <property type="match status" value="1"/>
</dbReference>
<keyword evidence="7" id="KW-1185">Reference proteome</keyword>
<accession>A0A0X8FF37</accession>
<reference evidence="4" key="2">
    <citation type="submission" date="2022-09" db="EMBL/GenBank/DDBJ databases">
        <title>Aerococcus urinae taxonomy study.</title>
        <authorList>
            <person name="Christensen J."/>
            <person name="Senneby E."/>
        </authorList>
    </citation>
    <scope>NUCLEOTIDE SEQUENCE</scope>
    <source>
        <strain evidence="4">NLD-066-U95</strain>
    </source>
</reference>
<name>A0A0X8FF37_9LACT</name>
<dbReference type="Gene3D" id="3.30.420.150">
    <property type="entry name" value="Exopolyphosphatase. Domain 2"/>
    <property type="match status" value="1"/>
</dbReference>
<protein>
    <submittedName>
        <fullName evidence="5">Ppx/GppA family phosphatase</fullName>
    </submittedName>
</protein>
<reference evidence="5 6" key="1">
    <citation type="submission" date="2020-12" db="EMBL/GenBank/DDBJ databases">
        <title>FDA dAtabase for Regulatory Grade micrObial Sequences (FDA-ARGOS): Supporting development and validation of Infectious Disease Dx tests.</title>
        <authorList>
            <person name="Sproer C."/>
            <person name="Gronow S."/>
            <person name="Severitt S."/>
            <person name="Schroder I."/>
            <person name="Tallon L."/>
            <person name="Sadzewicz L."/>
            <person name="Zhao X."/>
            <person name="Boylan J."/>
            <person name="Ott S."/>
            <person name="Bowen H."/>
            <person name="Vavikolanu K."/>
            <person name="Mehta A."/>
            <person name="Aluvathingal J."/>
            <person name="Nadendla S."/>
            <person name="Lowell S."/>
            <person name="Myers T."/>
            <person name="Yan Y."/>
            <person name="Sichtig H."/>
        </authorList>
    </citation>
    <scope>NUCLEOTIDE SEQUENCE [LARGE SCALE GENOMIC DNA]</scope>
    <source>
        <strain evidence="5 6">FDAARGOS_911</strain>
    </source>
</reference>
<dbReference type="Gene3D" id="3.30.420.40">
    <property type="match status" value="1"/>
</dbReference>
<evidence type="ECO:0000313" key="5">
    <source>
        <dbReference type="EMBL" id="QPS02205.1"/>
    </source>
</evidence>
<dbReference type="PANTHER" id="PTHR30005">
    <property type="entry name" value="EXOPOLYPHOSPHATASE"/>
    <property type="match status" value="1"/>
</dbReference>
<dbReference type="KEGG" id="aun:AWM73_06165"/>
<sequence length="520" mass="60164">MFQERKAIIDIGSNTIRLVIYGIDDWYNFEELQNVKVPSQLSQYLIEKDDKKYMSDTGIQRLITALDDFATIIKNFKVDEIKALATAAVRQSANQEEIIDRVKEKTGITIGIISEEEEARFGQYAVMHAITIPDALTIDIGGGSCEVTKYQDKAMDTFHSFPFGVVYIRERFFKNKDHNDEEAIEAARDYIRSQFKQEPWIKKAKLPLIGIGGSVRNVAEMHQRMHNYPIAGLHGYQMTLDDLEETLDMVLDTKPKDLDDIEGLSTERTDLIVPALIAFIELFKLSKAKNFTVSTQGLREGIILEDINKNYNTPIDTQLIRLRSTRKIAHDLPFNSAGTQQHVDLCLSLYQQMCDLDQFTFDDEEREMIEFAAYLYRFASFVSREADSQHTFYLLSNTNLLGFSHLDRVRLALLSSYKNRSLFQLYMTNFKDWFSEEEEDHLMKVGGMIRFAQALNYSKTDPVKKLRLERDEDNNYLLKIYHTEPIITEKYRANRHKKHLSRALDGSLSLEFIPLDSLDE</sequence>
<dbReference type="InterPro" id="IPR043129">
    <property type="entry name" value="ATPase_NBD"/>
</dbReference>
<dbReference type="PANTHER" id="PTHR30005:SF0">
    <property type="entry name" value="RETROGRADE REGULATION PROTEIN 2"/>
    <property type="match status" value="1"/>
</dbReference>
<dbReference type="EMBL" id="JAOTML010000009">
    <property type="protein sequence ID" value="MCY3053837.1"/>
    <property type="molecule type" value="Genomic_DNA"/>
</dbReference>
<dbReference type="EMBL" id="CP065662">
    <property type="protein sequence ID" value="QPS02205.1"/>
    <property type="molecule type" value="Genomic_DNA"/>
</dbReference>